<feature type="transmembrane region" description="Helical" evidence="1">
    <location>
        <begin position="15"/>
        <end position="33"/>
    </location>
</feature>
<evidence type="ECO:0000256" key="1">
    <source>
        <dbReference type="SAM" id="Phobius"/>
    </source>
</evidence>
<sequence>MTTLIKHKRVEFSELFYDLVFVFAISKVTALIHHLHNGILTWNSLLDFFMSVLLLIDSWMIQTDYTNRYGKNSLFNIVIMFIKMGILLFIANMIGPDWQQYFHYVCLAIGTLTLTLFFQYLVEFFRKSTDDVNRESIKGFLWITGLRSLEIYLAALLPIYIGVYILYASILLTFITPITSISKDDHYQVNLPHLIERISLLVIITFGEMIMELANFFTIENFSIYSVLYFIIMLSLFLFYFGQFDHAIDEKSNQKGLFLIYSHYPIFIGLLMMTVSMSFLLNPETNLLFATSFFYIGIGLFQAAVLANGPYNKHYLRYSKSYYCVQATLYLAALILSLIFASNPIIVVSITTILALAIAIHSIYFYMTQTKKHSTPYWELF</sequence>
<keyword evidence="1" id="KW-0472">Membrane</keyword>
<feature type="transmembrane region" description="Helical" evidence="1">
    <location>
        <begin position="321"/>
        <end position="340"/>
    </location>
</feature>
<feature type="transmembrane region" description="Helical" evidence="1">
    <location>
        <begin position="101"/>
        <end position="125"/>
    </location>
</feature>
<feature type="transmembrane region" description="Helical" evidence="1">
    <location>
        <begin position="222"/>
        <end position="241"/>
    </location>
</feature>
<accession>A0A081QX38</accession>
<dbReference type="EMBL" id="JPFZ01000009">
    <property type="protein sequence ID" value="KEQ47511.1"/>
    <property type="molecule type" value="Genomic_DNA"/>
</dbReference>
<feature type="transmembrane region" description="Helical" evidence="1">
    <location>
        <begin position="261"/>
        <end position="281"/>
    </location>
</feature>
<dbReference type="PANTHER" id="PTHR36840:SF1">
    <property type="entry name" value="BLL5714 PROTEIN"/>
    <property type="match status" value="1"/>
</dbReference>
<proteinExistence type="predicted"/>
<keyword evidence="1" id="KW-1133">Transmembrane helix</keyword>
<dbReference type="Pfam" id="PF06772">
    <property type="entry name" value="LtrA"/>
    <property type="match status" value="1"/>
</dbReference>
<gene>
    <name evidence="2" type="ORF">SK608_0595</name>
</gene>
<name>A0A081QX38_STRMT</name>
<feature type="transmembrane region" description="Helical" evidence="1">
    <location>
        <begin position="39"/>
        <end position="61"/>
    </location>
</feature>
<feature type="transmembrane region" description="Helical" evidence="1">
    <location>
        <begin position="194"/>
        <end position="216"/>
    </location>
</feature>
<evidence type="ECO:0000313" key="2">
    <source>
        <dbReference type="EMBL" id="KEQ47511.1"/>
    </source>
</evidence>
<dbReference type="PANTHER" id="PTHR36840">
    <property type="entry name" value="BLL5714 PROTEIN"/>
    <property type="match status" value="1"/>
</dbReference>
<protein>
    <submittedName>
        <fullName evidence="2">Bacterial low temperature requirement A family protein</fullName>
    </submittedName>
</protein>
<feature type="transmembrane region" description="Helical" evidence="1">
    <location>
        <begin position="346"/>
        <end position="367"/>
    </location>
</feature>
<dbReference type="InterPro" id="IPR010640">
    <property type="entry name" value="Low_temperature_requirement_A"/>
</dbReference>
<feature type="transmembrane region" description="Helical" evidence="1">
    <location>
        <begin position="161"/>
        <end position="182"/>
    </location>
</feature>
<feature type="transmembrane region" description="Helical" evidence="1">
    <location>
        <begin position="73"/>
        <end position="95"/>
    </location>
</feature>
<keyword evidence="1" id="KW-0812">Transmembrane</keyword>
<feature type="transmembrane region" description="Helical" evidence="1">
    <location>
        <begin position="287"/>
        <end position="309"/>
    </location>
</feature>
<reference evidence="2 3" key="1">
    <citation type="submission" date="2014-05" db="EMBL/GenBank/DDBJ databases">
        <authorList>
            <person name="Daugherty S.C."/>
            <person name="Tallon L.J."/>
            <person name="Sadzewicz L."/>
            <person name="Kilian M."/>
            <person name="Tettelin H."/>
        </authorList>
    </citation>
    <scope>NUCLEOTIDE SEQUENCE [LARGE SCALE GENOMIC DNA]</scope>
    <source>
        <strain evidence="2 3">SK608</strain>
    </source>
</reference>
<dbReference type="Proteomes" id="UP000028022">
    <property type="component" value="Unassembled WGS sequence"/>
</dbReference>
<dbReference type="AlphaFoldDB" id="A0A081QX38"/>
<comment type="caution">
    <text evidence="2">The sequence shown here is derived from an EMBL/GenBank/DDBJ whole genome shotgun (WGS) entry which is preliminary data.</text>
</comment>
<evidence type="ECO:0000313" key="3">
    <source>
        <dbReference type="Proteomes" id="UP000028022"/>
    </source>
</evidence>
<organism evidence="2 3">
    <name type="scientific">Streptococcus mitis</name>
    <dbReference type="NCBI Taxonomy" id="28037"/>
    <lineage>
        <taxon>Bacteria</taxon>
        <taxon>Bacillati</taxon>
        <taxon>Bacillota</taxon>
        <taxon>Bacilli</taxon>
        <taxon>Lactobacillales</taxon>
        <taxon>Streptococcaceae</taxon>
        <taxon>Streptococcus</taxon>
        <taxon>Streptococcus mitis group</taxon>
    </lineage>
</organism>